<name>A0A369K1Q8_HYPMA</name>
<organism evidence="1 2">
    <name type="scientific">Hypsizygus marmoreus</name>
    <name type="common">White beech mushroom</name>
    <name type="synonym">Agaricus marmoreus</name>
    <dbReference type="NCBI Taxonomy" id="39966"/>
    <lineage>
        <taxon>Eukaryota</taxon>
        <taxon>Fungi</taxon>
        <taxon>Dikarya</taxon>
        <taxon>Basidiomycota</taxon>
        <taxon>Agaricomycotina</taxon>
        <taxon>Agaricomycetes</taxon>
        <taxon>Agaricomycetidae</taxon>
        <taxon>Agaricales</taxon>
        <taxon>Tricholomatineae</taxon>
        <taxon>Lyophyllaceae</taxon>
        <taxon>Hypsizygus</taxon>
    </lineage>
</organism>
<evidence type="ECO:0000313" key="1">
    <source>
        <dbReference type="EMBL" id="RDB24866.1"/>
    </source>
</evidence>
<dbReference type="OrthoDB" id="3263651at2759"/>
<accession>A0A369K1Q8</accession>
<proteinExistence type="predicted"/>
<evidence type="ECO:0000313" key="2">
    <source>
        <dbReference type="Proteomes" id="UP000076154"/>
    </source>
</evidence>
<protein>
    <submittedName>
        <fullName evidence="1">Uncharacterized protein</fullName>
    </submittedName>
</protein>
<dbReference type="EMBL" id="LUEZ02000041">
    <property type="protein sequence ID" value="RDB24866.1"/>
    <property type="molecule type" value="Genomic_DNA"/>
</dbReference>
<dbReference type="AlphaFoldDB" id="A0A369K1Q8"/>
<keyword evidence="2" id="KW-1185">Reference proteome</keyword>
<sequence length="191" mass="21698">MSSLSVSPAHPTFVSAHAASQGKNIFIWCTKRTYITLSWRVDENLQMTVKDMYRWLDIVIVEDETGALAPSSTRLDYALFPIVVKPNEYWVLQYTINRETGTNALDRDSRERLCPRNFGIYRRDGSKQDAYMFLPKNTFSEGHEGVVSDFPDFPGLEPTIELQDAAFAQTQSCPFTGTNSHTEDVMMKISP</sequence>
<comment type="caution">
    <text evidence="1">The sequence shown here is derived from an EMBL/GenBank/DDBJ whole genome shotgun (WGS) entry which is preliminary data.</text>
</comment>
<gene>
    <name evidence="1" type="ORF">Hypma_007345</name>
</gene>
<dbReference type="InParanoid" id="A0A369K1Q8"/>
<reference evidence="1" key="1">
    <citation type="submission" date="2018-04" db="EMBL/GenBank/DDBJ databases">
        <title>Whole genome sequencing of Hypsizygus marmoreus.</title>
        <authorList>
            <person name="Choi I.-G."/>
            <person name="Min B."/>
            <person name="Kim J.-G."/>
            <person name="Kim S."/>
            <person name="Oh Y.-L."/>
            <person name="Kong W.-S."/>
            <person name="Park H."/>
            <person name="Jeong J."/>
            <person name="Song E.-S."/>
        </authorList>
    </citation>
    <scope>NUCLEOTIDE SEQUENCE [LARGE SCALE GENOMIC DNA]</scope>
    <source>
        <strain evidence="1">51987-8</strain>
    </source>
</reference>
<dbReference type="Proteomes" id="UP000076154">
    <property type="component" value="Unassembled WGS sequence"/>
</dbReference>